<dbReference type="SMART" id="SM00239">
    <property type="entry name" value="C2"/>
    <property type="match status" value="1"/>
</dbReference>
<dbReference type="Proteomes" id="UP001149090">
    <property type="component" value="Unassembled WGS sequence"/>
</dbReference>
<organism evidence="2 3">
    <name type="scientific">Anaeramoeba ignava</name>
    <name type="common">Anaerobic marine amoeba</name>
    <dbReference type="NCBI Taxonomy" id="1746090"/>
    <lineage>
        <taxon>Eukaryota</taxon>
        <taxon>Metamonada</taxon>
        <taxon>Anaeramoebidae</taxon>
        <taxon>Anaeramoeba</taxon>
    </lineage>
</organism>
<keyword evidence="3" id="KW-1185">Reference proteome</keyword>
<protein>
    <submittedName>
        <fullName evidence="2">Copine domain protein atypical</fullName>
    </submittedName>
</protein>
<dbReference type="SUPFAM" id="SSF49562">
    <property type="entry name" value="C2 domain (Calcium/lipid-binding domain, CaLB)"/>
    <property type="match status" value="1"/>
</dbReference>
<dbReference type="Gene3D" id="2.60.40.150">
    <property type="entry name" value="C2 domain"/>
    <property type="match status" value="1"/>
</dbReference>
<name>A0A9Q0RDW9_ANAIG</name>
<dbReference type="InterPro" id="IPR045052">
    <property type="entry name" value="Copine"/>
</dbReference>
<reference evidence="2" key="1">
    <citation type="submission" date="2022-10" db="EMBL/GenBank/DDBJ databases">
        <title>Novel sulphate-reducing endosymbionts in the free-living metamonad Anaeramoeba.</title>
        <authorList>
            <person name="Jerlstrom-Hultqvist J."/>
            <person name="Cepicka I."/>
            <person name="Gallot-Lavallee L."/>
            <person name="Salas-Leiva D."/>
            <person name="Curtis B.A."/>
            <person name="Zahonova K."/>
            <person name="Pipaliya S."/>
            <person name="Dacks J."/>
            <person name="Roger A.J."/>
        </authorList>
    </citation>
    <scope>NUCLEOTIDE SEQUENCE</scope>
    <source>
        <strain evidence="2">BMAN</strain>
    </source>
</reference>
<proteinExistence type="predicted"/>
<dbReference type="Pfam" id="PF00168">
    <property type="entry name" value="C2"/>
    <property type="match status" value="1"/>
</dbReference>
<feature type="domain" description="C2" evidence="1">
    <location>
        <begin position="139"/>
        <end position="271"/>
    </location>
</feature>
<dbReference type="GO" id="GO:0005544">
    <property type="term" value="F:calcium-dependent phospholipid binding"/>
    <property type="evidence" value="ECO:0007669"/>
    <property type="project" value="InterPro"/>
</dbReference>
<dbReference type="OrthoDB" id="67700at2759"/>
<dbReference type="InterPro" id="IPR000008">
    <property type="entry name" value="C2_dom"/>
</dbReference>
<dbReference type="PANTHER" id="PTHR10857:SF106">
    <property type="entry name" value="C2 DOMAIN-CONTAINING PROTEIN"/>
    <property type="match status" value="1"/>
</dbReference>
<dbReference type="PANTHER" id="PTHR10857">
    <property type="entry name" value="COPINE"/>
    <property type="match status" value="1"/>
</dbReference>
<dbReference type="Pfam" id="PF07002">
    <property type="entry name" value="Copine"/>
    <property type="match status" value="1"/>
</dbReference>
<dbReference type="GO" id="GO:0071277">
    <property type="term" value="P:cellular response to calcium ion"/>
    <property type="evidence" value="ECO:0007669"/>
    <property type="project" value="TreeGrafter"/>
</dbReference>
<dbReference type="InterPro" id="IPR037768">
    <property type="entry name" value="C2B_Copine"/>
</dbReference>
<comment type="caution">
    <text evidence="2">The sequence shown here is derived from an EMBL/GenBank/DDBJ whole genome shotgun (WGS) entry which is preliminary data.</text>
</comment>
<evidence type="ECO:0000313" key="3">
    <source>
        <dbReference type="Proteomes" id="UP001149090"/>
    </source>
</evidence>
<dbReference type="InterPro" id="IPR010734">
    <property type="entry name" value="Copine_C"/>
</dbReference>
<sequence>MNPIIEITGYIEPVEDKIKVKENLVCFLINSHEDKWIEMNKTALKDKSGELKLEEPFKIPFVFSISQIFHLMIVQEIPHSDEQELIGFSVINIAEILMSEEKKLKKDVVLNKEKIAVFNLQATQLPPKGLNEPVQIVIPAHPSEDKQIENKHYYFKTVQKKVKVVKGLRIKAKGEKLDKKDRFGLSDPYLKLYFKDSNGQFQMKYETEVIKKTLDPDWKEFILNGGVDDFKVDIRVEVYDWNKVGKHDLIGIFETRFRKILDSKTKFELIEPKIQKKKKGYQNSGLITFEHVKKVHDEVMEDAQEKAFFPPLIPYVENATIFDYVWSGLVIKPVIGIDLSNVKAKQFHKKIFKENKNGFQFLLHQFISIIHHYAKSTISTYQISDKVKPLAESLEMKPDEIIEKYNKNIEDSSKGEGKTKVSAIIQNTIKYLNDLLDRNTYSIILILLEKEIDDFDETVKVLTEAGNYPISVIFVKIGAPFQKKITQKTCGENLKRVCFSSFSLLWEKMSLNEEISKQITGIIGKPINKEASPTPKILEEVPDQIISFMKTFRND</sequence>
<dbReference type="InterPro" id="IPR035892">
    <property type="entry name" value="C2_domain_sf"/>
</dbReference>
<dbReference type="EMBL" id="JAPDFW010000066">
    <property type="protein sequence ID" value="KAJ5075164.1"/>
    <property type="molecule type" value="Genomic_DNA"/>
</dbReference>
<evidence type="ECO:0000259" key="1">
    <source>
        <dbReference type="PROSITE" id="PS50004"/>
    </source>
</evidence>
<dbReference type="GO" id="GO:0005886">
    <property type="term" value="C:plasma membrane"/>
    <property type="evidence" value="ECO:0007669"/>
    <property type="project" value="TreeGrafter"/>
</dbReference>
<gene>
    <name evidence="2" type="ORF">M0811_07515</name>
</gene>
<dbReference type="PROSITE" id="PS50004">
    <property type="entry name" value="C2"/>
    <property type="match status" value="1"/>
</dbReference>
<evidence type="ECO:0000313" key="2">
    <source>
        <dbReference type="EMBL" id="KAJ5075164.1"/>
    </source>
</evidence>
<accession>A0A9Q0RDW9</accession>
<dbReference type="AlphaFoldDB" id="A0A9Q0RDW9"/>
<dbReference type="CDD" id="cd04047">
    <property type="entry name" value="C2B_Copine"/>
    <property type="match status" value="1"/>
</dbReference>